<dbReference type="InterPro" id="IPR001736">
    <property type="entry name" value="PLipase_D/transphosphatidylase"/>
</dbReference>
<dbReference type="GO" id="GO:0009395">
    <property type="term" value="P:phospholipid catabolic process"/>
    <property type="evidence" value="ECO:0007669"/>
    <property type="project" value="TreeGrafter"/>
</dbReference>
<dbReference type="Pfam" id="PF00614">
    <property type="entry name" value="PLDc"/>
    <property type="match status" value="2"/>
</dbReference>
<evidence type="ECO:0000256" key="8">
    <source>
        <dbReference type="ARBA" id="ARBA00022837"/>
    </source>
</evidence>
<dbReference type="InterPro" id="IPR011402">
    <property type="entry name" value="PLipase_D_pln"/>
</dbReference>
<keyword evidence="9 11" id="KW-0442">Lipid degradation</keyword>
<dbReference type="SMART" id="SM00155">
    <property type="entry name" value="PLDc"/>
    <property type="match status" value="2"/>
</dbReference>
<dbReference type="RefSeq" id="XP_022731359.1">
    <property type="nucleotide sequence ID" value="XM_022875624.1"/>
</dbReference>
<evidence type="ECO:0000259" key="12">
    <source>
        <dbReference type="PROSITE" id="PS50004"/>
    </source>
</evidence>
<dbReference type="InterPro" id="IPR024632">
    <property type="entry name" value="PLipase_D_C"/>
</dbReference>
<dbReference type="InterPro" id="IPR015679">
    <property type="entry name" value="PLipase_D_fam"/>
</dbReference>
<sequence>MEQQFYLLHGTLHATIYGVDKLHYGCKQNFCSGQTMSASKFQKRVLARIKRTTFPKHRSLQFLGPQLYATVDLDKARVGRTSVVRHRPSSPQWNESFRIYCAHSIEYVIFTVKDNSPIGAVLIGRAYLPVKDIVNGGIVTRDLGILDEDRNPIPGQSRIQVRLQFQSVSEDENWSQGIKNPNFGGVPYTFFRQREGCKVTLYQDAHISDGFKPEIPLSRGEFYEPQRCWEDIFEAINKAKHFIYITGWSVYTEITLIRDPRKEKPGSKETLGELLERKAKDGVRVLLLVWDDRTSIELLKEQGLMSTHDEETANHFRYSKVHCVLCPRNPDNKRSFVEGFKIATMFTHHQKTLIVDSENPNPGSEKRTVVSFIGGIDLCDGRYDTQDHPLFRTLNDIHHNDFHQPNFKDSSIGKGGPREPWHDIHCKLEGPVAWDVLYNFEQRWLRQARWKKHLLFPIHKLQEMTVRPQKLVPLDHSETWTVQLFRSIDNGAVVGFPEEPGQAHGVGLVSGKNNIIERSIQDAYINAIRRAKNFIYIENQYFLGSSFGWNSRDIKDEDIAALQLIPKELSLKIASKIEAGERFSVYIVIPMWPEGVPDSGPIQAILDWQRRTIQMMYHDVVLALQKKGLNEHPRDYLAFFCLGNRETKKNEEYVPTERPDPNSDYGRAQQTRRFMIYVHAKMMIVDDEYIIIGSANINERSMAGSRDSEIAMGAFQPHHLATTQPARGQIYGLRMALWREHLGELCGRELLGELHNRFDFPESRECIGLVNDIADKHWNLYSSDTFDHDLPGHLLRYPINIGYDGSVSFLPGTQAFPDTNAPALGAKSNILPPMVTT</sequence>
<evidence type="ECO:0000256" key="5">
    <source>
        <dbReference type="ARBA" id="ARBA00022723"/>
    </source>
</evidence>
<dbReference type="PANTHER" id="PTHR18896:SF192">
    <property type="entry name" value="PHOSPHOLIPASE D"/>
    <property type="match status" value="1"/>
</dbReference>
<evidence type="ECO:0000256" key="10">
    <source>
        <dbReference type="ARBA" id="ARBA00023098"/>
    </source>
</evidence>
<accession>A0A6P5XT18</accession>
<dbReference type="SUPFAM" id="SSF56024">
    <property type="entry name" value="Phospholipase D/nuclease"/>
    <property type="match status" value="2"/>
</dbReference>
<dbReference type="Proteomes" id="UP000515121">
    <property type="component" value="Unplaced"/>
</dbReference>
<dbReference type="RefSeq" id="XP_022731360.1">
    <property type="nucleotide sequence ID" value="XM_022875625.1"/>
</dbReference>
<name>A0A6P5XT18_DURZI</name>
<dbReference type="GO" id="GO:0005509">
    <property type="term" value="F:calcium ion binding"/>
    <property type="evidence" value="ECO:0007669"/>
    <property type="project" value="InterPro"/>
</dbReference>
<dbReference type="EC" id="3.1.4.4" evidence="4 11"/>
<evidence type="ECO:0000256" key="6">
    <source>
        <dbReference type="ARBA" id="ARBA00022737"/>
    </source>
</evidence>
<keyword evidence="5" id="KW-0479">Metal-binding</keyword>
<comment type="function">
    <text evidence="11">Hydrolyzes glycerol-phospholipids at the terminal phosphodiesteric bond.</text>
</comment>
<evidence type="ECO:0000256" key="11">
    <source>
        <dbReference type="PIRNR" id="PIRNR036470"/>
    </source>
</evidence>
<feature type="domain" description="PLD phosphodiesterase" evidence="13">
    <location>
        <begin position="344"/>
        <end position="382"/>
    </location>
</feature>
<dbReference type="PROSITE" id="PS50035">
    <property type="entry name" value="PLD"/>
    <property type="match status" value="2"/>
</dbReference>
<dbReference type="Gene3D" id="3.30.870.10">
    <property type="entry name" value="Endonuclease Chain A"/>
    <property type="match status" value="2"/>
</dbReference>
<dbReference type="OrthoDB" id="14911at2759"/>
<organism evidence="14 16">
    <name type="scientific">Durio zibethinus</name>
    <name type="common">Durian</name>
    <dbReference type="NCBI Taxonomy" id="66656"/>
    <lineage>
        <taxon>Eukaryota</taxon>
        <taxon>Viridiplantae</taxon>
        <taxon>Streptophyta</taxon>
        <taxon>Embryophyta</taxon>
        <taxon>Tracheophyta</taxon>
        <taxon>Spermatophyta</taxon>
        <taxon>Magnoliopsida</taxon>
        <taxon>eudicotyledons</taxon>
        <taxon>Gunneridae</taxon>
        <taxon>Pentapetalae</taxon>
        <taxon>rosids</taxon>
        <taxon>malvids</taxon>
        <taxon>Malvales</taxon>
        <taxon>Malvaceae</taxon>
        <taxon>Helicteroideae</taxon>
        <taxon>Durio</taxon>
    </lineage>
</organism>
<evidence type="ECO:0000313" key="16">
    <source>
        <dbReference type="RefSeq" id="XP_022731360.1"/>
    </source>
</evidence>
<dbReference type="AlphaFoldDB" id="A0A6P5XT18"/>
<dbReference type="GO" id="GO:0005886">
    <property type="term" value="C:plasma membrane"/>
    <property type="evidence" value="ECO:0007669"/>
    <property type="project" value="TreeGrafter"/>
</dbReference>
<feature type="domain" description="C2" evidence="12">
    <location>
        <begin position="1"/>
        <end position="143"/>
    </location>
</feature>
<evidence type="ECO:0000256" key="1">
    <source>
        <dbReference type="ARBA" id="ARBA00000798"/>
    </source>
</evidence>
<evidence type="ECO:0000256" key="7">
    <source>
        <dbReference type="ARBA" id="ARBA00022801"/>
    </source>
</evidence>
<dbReference type="GO" id="GO:0046470">
    <property type="term" value="P:phosphatidylcholine metabolic process"/>
    <property type="evidence" value="ECO:0007669"/>
    <property type="project" value="InterPro"/>
</dbReference>
<dbReference type="FunFam" id="3.30.870.10:FF:000025">
    <property type="entry name" value="Phospholipase D delta"/>
    <property type="match status" value="1"/>
</dbReference>
<dbReference type="Pfam" id="PF12357">
    <property type="entry name" value="PLD_C"/>
    <property type="match status" value="1"/>
</dbReference>
<keyword evidence="7 11" id="KW-0378">Hydrolase</keyword>
<evidence type="ECO:0000256" key="2">
    <source>
        <dbReference type="ARBA" id="ARBA00001913"/>
    </source>
</evidence>
<evidence type="ECO:0000313" key="14">
    <source>
        <dbReference type="Proteomes" id="UP000515121"/>
    </source>
</evidence>
<comment type="cofactor">
    <cofactor evidence="2 11">
        <name>Ca(2+)</name>
        <dbReference type="ChEBI" id="CHEBI:29108"/>
    </cofactor>
</comment>
<comment type="catalytic activity">
    <reaction evidence="1 11">
        <text>a 1,2-diacyl-sn-glycero-3-phosphocholine + H2O = a 1,2-diacyl-sn-glycero-3-phosphate + choline + H(+)</text>
        <dbReference type="Rhea" id="RHEA:14445"/>
        <dbReference type="ChEBI" id="CHEBI:15354"/>
        <dbReference type="ChEBI" id="CHEBI:15377"/>
        <dbReference type="ChEBI" id="CHEBI:15378"/>
        <dbReference type="ChEBI" id="CHEBI:57643"/>
        <dbReference type="ChEBI" id="CHEBI:58608"/>
        <dbReference type="EC" id="3.1.4.4"/>
    </reaction>
</comment>
<dbReference type="Pfam" id="PF00168">
    <property type="entry name" value="C2"/>
    <property type="match status" value="1"/>
</dbReference>
<dbReference type="PROSITE" id="PS50004">
    <property type="entry name" value="C2"/>
    <property type="match status" value="1"/>
</dbReference>
<keyword evidence="6" id="KW-0677">Repeat</keyword>
<evidence type="ECO:0000256" key="3">
    <source>
        <dbReference type="ARBA" id="ARBA00010683"/>
    </source>
</evidence>
<dbReference type="PIRSF" id="PIRSF036470">
    <property type="entry name" value="PLD_plant"/>
    <property type="match status" value="1"/>
</dbReference>
<protein>
    <recommendedName>
        <fullName evidence="4 11">Phospholipase D</fullName>
        <ecNumber evidence="4 11">3.1.4.4</ecNumber>
    </recommendedName>
</protein>
<dbReference type="KEGG" id="dzi:111285925"/>
<evidence type="ECO:0000256" key="4">
    <source>
        <dbReference type="ARBA" id="ARBA00012027"/>
    </source>
</evidence>
<gene>
    <name evidence="15 16" type="primary">LOC111285925</name>
</gene>
<dbReference type="InterPro" id="IPR035892">
    <property type="entry name" value="C2_domain_sf"/>
</dbReference>
<proteinExistence type="inferred from homology"/>
<dbReference type="SUPFAM" id="SSF49562">
    <property type="entry name" value="C2 domain (Calcium/lipid-binding domain, CaLB)"/>
    <property type="match status" value="1"/>
</dbReference>
<evidence type="ECO:0000259" key="13">
    <source>
        <dbReference type="PROSITE" id="PS50035"/>
    </source>
</evidence>
<feature type="domain" description="PLD phosphodiesterase" evidence="13">
    <location>
        <begin position="674"/>
        <end position="701"/>
    </location>
</feature>
<dbReference type="Gene3D" id="2.60.40.150">
    <property type="entry name" value="C2 domain"/>
    <property type="match status" value="1"/>
</dbReference>
<evidence type="ECO:0000256" key="9">
    <source>
        <dbReference type="ARBA" id="ARBA00022963"/>
    </source>
</evidence>
<keyword evidence="8 11" id="KW-0106">Calcium</keyword>
<keyword evidence="10" id="KW-0443">Lipid metabolism</keyword>
<dbReference type="FunFam" id="3.30.870.10:FF:000027">
    <property type="entry name" value="Phospholipase D"/>
    <property type="match status" value="1"/>
</dbReference>
<dbReference type="GO" id="GO:0004630">
    <property type="term" value="F:phospholipase D activity"/>
    <property type="evidence" value="ECO:0007669"/>
    <property type="project" value="UniProtKB-EC"/>
</dbReference>
<dbReference type="PANTHER" id="PTHR18896">
    <property type="entry name" value="PHOSPHOLIPASE D"/>
    <property type="match status" value="1"/>
</dbReference>
<evidence type="ECO:0000313" key="15">
    <source>
        <dbReference type="RefSeq" id="XP_022731359.1"/>
    </source>
</evidence>
<keyword evidence="14" id="KW-1185">Reference proteome</keyword>
<dbReference type="InterPro" id="IPR000008">
    <property type="entry name" value="C2_dom"/>
</dbReference>
<dbReference type="GeneID" id="111285925"/>
<dbReference type="SMART" id="SM00239">
    <property type="entry name" value="C2"/>
    <property type="match status" value="1"/>
</dbReference>
<reference evidence="15 16" key="1">
    <citation type="submission" date="2025-04" db="UniProtKB">
        <authorList>
            <consortium name="RefSeq"/>
        </authorList>
    </citation>
    <scope>IDENTIFICATION</scope>
    <source>
        <tissue evidence="15 16">Fruit stalk</tissue>
    </source>
</reference>
<comment type="similarity">
    <text evidence="3 11">Belongs to the phospholipase D family. C2-PLD subfamily.</text>
</comment>
<dbReference type="CDD" id="cd04015">
    <property type="entry name" value="C2_plant_PLD"/>
    <property type="match status" value="1"/>
</dbReference>